<evidence type="ECO:0000256" key="1">
    <source>
        <dbReference type="ARBA" id="ARBA00004229"/>
    </source>
</evidence>
<protein>
    <recommendedName>
        <fullName evidence="7">Staygreen protein domain-containing protein</fullName>
    </recommendedName>
</protein>
<evidence type="ECO:0000256" key="4">
    <source>
        <dbReference type="ARBA" id="ARBA00022640"/>
    </source>
</evidence>
<keyword evidence="5" id="KW-0809">Transit peptide</keyword>
<feature type="region of interest" description="Disordered" evidence="6">
    <location>
        <begin position="194"/>
        <end position="216"/>
    </location>
</feature>
<dbReference type="PANTHER" id="PTHR31750">
    <property type="entry name" value="PROTEIN STAY-GREEN 1, CHLOROPLASTIC-RELATED"/>
    <property type="match status" value="1"/>
</dbReference>
<evidence type="ECO:0000256" key="5">
    <source>
        <dbReference type="ARBA" id="ARBA00022946"/>
    </source>
</evidence>
<dbReference type="AlphaFoldDB" id="A0ABD2U1H8"/>
<keyword evidence="3" id="KW-0150">Chloroplast</keyword>
<evidence type="ECO:0000256" key="2">
    <source>
        <dbReference type="ARBA" id="ARBA00009234"/>
    </source>
</evidence>
<evidence type="ECO:0000256" key="6">
    <source>
        <dbReference type="SAM" id="MobiDB-lite"/>
    </source>
</evidence>
<dbReference type="Proteomes" id="UP001627284">
    <property type="component" value="Unassembled WGS sequence"/>
</dbReference>
<evidence type="ECO:0000256" key="3">
    <source>
        <dbReference type="ARBA" id="ARBA00022528"/>
    </source>
</evidence>
<keyword evidence="9" id="KW-1185">Reference proteome</keyword>
<dbReference type="PANTHER" id="PTHR31750:SF4">
    <property type="entry name" value="LP06106P"/>
    <property type="match status" value="1"/>
</dbReference>
<accession>A0ABD2U1H8</accession>
<proteinExistence type="inferred from homology"/>
<feature type="region of interest" description="Disordered" evidence="6">
    <location>
        <begin position="145"/>
        <end position="167"/>
    </location>
</feature>
<organism evidence="8 9">
    <name type="scientific">Solanum stoloniferum</name>
    <dbReference type="NCBI Taxonomy" id="62892"/>
    <lineage>
        <taxon>Eukaryota</taxon>
        <taxon>Viridiplantae</taxon>
        <taxon>Streptophyta</taxon>
        <taxon>Embryophyta</taxon>
        <taxon>Tracheophyta</taxon>
        <taxon>Spermatophyta</taxon>
        <taxon>Magnoliopsida</taxon>
        <taxon>eudicotyledons</taxon>
        <taxon>Gunneridae</taxon>
        <taxon>Pentapetalae</taxon>
        <taxon>asterids</taxon>
        <taxon>lamiids</taxon>
        <taxon>Solanales</taxon>
        <taxon>Solanaceae</taxon>
        <taxon>Solanoideae</taxon>
        <taxon>Solaneae</taxon>
        <taxon>Solanum</taxon>
    </lineage>
</organism>
<keyword evidence="4" id="KW-0934">Plastid</keyword>
<dbReference type="EMBL" id="JBJKTR010000008">
    <property type="protein sequence ID" value="KAL3362191.1"/>
    <property type="molecule type" value="Genomic_DNA"/>
</dbReference>
<comment type="caution">
    <text evidence="8">The sequence shown here is derived from an EMBL/GenBank/DDBJ whole genome shotgun (WGS) entry which is preliminary data.</text>
</comment>
<reference evidence="8 9" key="1">
    <citation type="submission" date="2024-05" db="EMBL/GenBank/DDBJ databases">
        <title>De novo assembly of an allotetraploid wild potato.</title>
        <authorList>
            <person name="Hosaka A.J."/>
        </authorList>
    </citation>
    <scope>NUCLEOTIDE SEQUENCE [LARGE SCALE GENOMIC DNA]</scope>
    <source>
        <tissue evidence="8">Young leaves</tissue>
    </source>
</reference>
<feature type="domain" description="Staygreen protein" evidence="7">
    <location>
        <begin position="98"/>
        <end position="144"/>
    </location>
</feature>
<dbReference type="Pfam" id="PF12638">
    <property type="entry name" value="Staygreen"/>
    <property type="match status" value="1"/>
</dbReference>
<dbReference type="InterPro" id="IPR024438">
    <property type="entry name" value="Staygreen"/>
</dbReference>
<evidence type="ECO:0000313" key="8">
    <source>
        <dbReference type="EMBL" id="KAL3362191.1"/>
    </source>
</evidence>
<dbReference type="GO" id="GO:0009507">
    <property type="term" value="C:chloroplast"/>
    <property type="evidence" value="ECO:0007669"/>
    <property type="project" value="UniProtKB-SubCell"/>
</dbReference>
<comment type="subcellular location">
    <subcellularLocation>
        <location evidence="1">Plastid</location>
        <location evidence="1">Chloroplast</location>
    </subcellularLocation>
</comment>
<sequence>MGTLTASLVVPSKLNNEKQSSIFVHKTRRKSKKNQSIVPVARLFGPAIFEASKLKVLFLGVDEEKHPGKLPRTYTLTHSDITSKLTLAISQTINNSQVLKAFVHGDENLLKNYPELQEALVWVYFHSNIQEFNKVECWGPLKDATSPSSSSSGVGGVKSTSFTSNSNKKWELPKPCEEACACCFPPMSVMPWPSSNLDGVGEENGTIQQGLQEQQS</sequence>
<name>A0ABD2U1H8_9SOLN</name>
<evidence type="ECO:0000313" key="9">
    <source>
        <dbReference type="Proteomes" id="UP001627284"/>
    </source>
</evidence>
<feature type="compositionally biased region" description="Polar residues" evidence="6">
    <location>
        <begin position="205"/>
        <end position="216"/>
    </location>
</feature>
<gene>
    <name evidence="8" type="ORF">AABB24_014855</name>
</gene>
<evidence type="ECO:0000259" key="7">
    <source>
        <dbReference type="Pfam" id="PF12638"/>
    </source>
</evidence>
<comment type="similarity">
    <text evidence="2">Belongs to the staygreen family.</text>
</comment>